<evidence type="ECO:0000313" key="7">
    <source>
        <dbReference type="EMBL" id="GAB1295042.1"/>
    </source>
</evidence>
<evidence type="ECO:0000313" key="8">
    <source>
        <dbReference type="Proteomes" id="UP001623349"/>
    </source>
</evidence>
<dbReference type="Gene3D" id="1.20.1250.20">
    <property type="entry name" value="MFS general substrate transporter like domains"/>
    <property type="match status" value="2"/>
</dbReference>
<dbReference type="Proteomes" id="UP001623349">
    <property type="component" value="Unassembled WGS sequence"/>
</dbReference>
<evidence type="ECO:0000256" key="5">
    <source>
        <dbReference type="ARBA" id="ARBA00023136"/>
    </source>
</evidence>
<comment type="similarity">
    <text evidence="2">Belongs to the major facilitator superfamily.</text>
</comment>
<dbReference type="PANTHER" id="PTHR23121">
    <property type="entry name" value="SODIUM-DEPENDENT GLUCOSE TRANSPORTER 1"/>
    <property type="match status" value="1"/>
</dbReference>
<dbReference type="PANTHER" id="PTHR23121:SF11">
    <property type="entry name" value="MAJOR FACILITATOR SUPERFAMILY DOMAIN CONTAINING 4B5"/>
    <property type="match status" value="1"/>
</dbReference>
<comment type="subcellular location">
    <subcellularLocation>
        <location evidence="1">Membrane</location>
        <topology evidence="1">Multi-pass membrane protein</topology>
    </subcellularLocation>
</comment>
<feature type="transmembrane region" description="Helical" evidence="6">
    <location>
        <begin position="339"/>
        <end position="361"/>
    </location>
</feature>
<keyword evidence="5 6" id="KW-0472">Membrane</keyword>
<evidence type="ECO:0000256" key="4">
    <source>
        <dbReference type="ARBA" id="ARBA00022989"/>
    </source>
</evidence>
<feature type="transmembrane region" description="Helical" evidence="6">
    <location>
        <begin position="32"/>
        <end position="55"/>
    </location>
</feature>
<feature type="transmembrane region" description="Helical" evidence="6">
    <location>
        <begin position="402"/>
        <end position="422"/>
    </location>
</feature>
<keyword evidence="4 6" id="KW-1133">Transmembrane helix</keyword>
<feature type="transmembrane region" description="Helical" evidence="6">
    <location>
        <begin position="289"/>
        <end position="307"/>
    </location>
</feature>
<reference evidence="7 8" key="1">
    <citation type="submission" date="2024-08" db="EMBL/GenBank/DDBJ databases">
        <title>The draft genome of Apodemus speciosus.</title>
        <authorList>
            <person name="Nabeshima K."/>
            <person name="Suzuki S."/>
            <person name="Onuma M."/>
        </authorList>
    </citation>
    <scope>NUCLEOTIDE SEQUENCE [LARGE SCALE GENOMIC DNA]</scope>
    <source>
        <strain evidence="7">IB14-021</strain>
    </source>
</reference>
<evidence type="ECO:0000256" key="3">
    <source>
        <dbReference type="ARBA" id="ARBA00022692"/>
    </source>
</evidence>
<comment type="caution">
    <text evidence="7">The sequence shown here is derived from an EMBL/GenBank/DDBJ whole genome shotgun (WGS) entry which is preliminary data.</text>
</comment>
<keyword evidence="3 6" id="KW-0812">Transmembrane</keyword>
<evidence type="ECO:0000256" key="2">
    <source>
        <dbReference type="ARBA" id="ARBA00008335"/>
    </source>
</evidence>
<evidence type="ECO:0000256" key="6">
    <source>
        <dbReference type="SAM" id="Phobius"/>
    </source>
</evidence>
<name>A0ABQ0F733_APOSI</name>
<feature type="transmembrane region" description="Helical" evidence="6">
    <location>
        <begin position="373"/>
        <end position="393"/>
    </location>
</feature>
<feature type="transmembrane region" description="Helical" evidence="6">
    <location>
        <begin position="162"/>
        <end position="182"/>
    </location>
</feature>
<dbReference type="InterPro" id="IPR036259">
    <property type="entry name" value="MFS_trans_sf"/>
</dbReference>
<organism evidence="7 8">
    <name type="scientific">Apodemus speciosus</name>
    <name type="common">Large Japanese field mouse</name>
    <dbReference type="NCBI Taxonomy" id="105296"/>
    <lineage>
        <taxon>Eukaryota</taxon>
        <taxon>Metazoa</taxon>
        <taxon>Chordata</taxon>
        <taxon>Craniata</taxon>
        <taxon>Vertebrata</taxon>
        <taxon>Euteleostomi</taxon>
        <taxon>Mammalia</taxon>
        <taxon>Eutheria</taxon>
        <taxon>Euarchontoglires</taxon>
        <taxon>Glires</taxon>
        <taxon>Rodentia</taxon>
        <taxon>Myomorpha</taxon>
        <taxon>Muroidea</taxon>
        <taxon>Muridae</taxon>
        <taxon>Murinae</taxon>
        <taxon>Apodemus</taxon>
    </lineage>
</organism>
<sequence>MESCGSGAMAAEQHLLQAETPGKKGGQVGRTLRWFTTVVLNAAFLGMGVSAAVLGPTFPDLARNVNRNVSSLSEIFVGRALGYLSGSVVGGVLFDCMNHFLLLGLSNLLTAAGLYLTPFCKTAALLTAMMSVTGVSFGVLDTGGNVLILALWGDKGAPHMQALHFSFALGAFLAPLLAKLAWGTTASAQNYTEPQFDRSALNQPFEAASDSVLAVPEDMNLLWAYVSIGTYVLVVSVFLFAPFFKKRSKQKKVLSICSGSSKGDLWLLRVLLRHQPCWHGRSEAAGLNSVFWGTFAACRGLAIFFATRLQPGTMIVLCNIGSLVATFFLVLFDKSPLCLWIASSVYGASMAATFPSGISWIEQYTTLTGKSAAFILIGAALGLMATPALSGILQGHYPDLPVILYTCLGSAVLTTALFPLMYKVATLPLDQKQEKSINSEGQKILLSSSRLIKEAK</sequence>
<feature type="transmembrane region" description="Helical" evidence="6">
    <location>
        <begin position="123"/>
        <end position="150"/>
    </location>
</feature>
<feature type="transmembrane region" description="Helical" evidence="6">
    <location>
        <begin position="75"/>
        <end position="93"/>
    </location>
</feature>
<feature type="transmembrane region" description="Helical" evidence="6">
    <location>
        <begin position="313"/>
        <end position="332"/>
    </location>
</feature>
<protein>
    <submittedName>
        <fullName evidence="7">Major facilitator superfamily domain-containing 4B5</fullName>
    </submittedName>
</protein>
<evidence type="ECO:0000256" key="1">
    <source>
        <dbReference type="ARBA" id="ARBA00004141"/>
    </source>
</evidence>
<dbReference type="EMBL" id="BAAFST010000010">
    <property type="protein sequence ID" value="GAB1295042.1"/>
    <property type="molecule type" value="Genomic_DNA"/>
</dbReference>
<feature type="transmembrane region" description="Helical" evidence="6">
    <location>
        <begin position="222"/>
        <end position="244"/>
    </location>
</feature>
<gene>
    <name evidence="7" type="ORF">APTSU1_001027600</name>
</gene>
<keyword evidence="8" id="KW-1185">Reference proteome</keyword>
<feature type="transmembrane region" description="Helical" evidence="6">
    <location>
        <begin position="100"/>
        <end position="117"/>
    </location>
</feature>
<accession>A0ABQ0F733</accession>
<dbReference type="SUPFAM" id="SSF103473">
    <property type="entry name" value="MFS general substrate transporter"/>
    <property type="match status" value="1"/>
</dbReference>
<proteinExistence type="inferred from homology"/>